<dbReference type="EMBL" id="AZST01002024">
    <property type="protein sequence ID" value="KEP45263.1"/>
    <property type="molecule type" value="Genomic_DNA"/>
</dbReference>
<organism evidence="1 2">
    <name type="scientific">Rhizoctonia solani 123E</name>
    <dbReference type="NCBI Taxonomy" id="1423351"/>
    <lineage>
        <taxon>Eukaryota</taxon>
        <taxon>Fungi</taxon>
        <taxon>Dikarya</taxon>
        <taxon>Basidiomycota</taxon>
        <taxon>Agaricomycotina</taxon>
        <taxon>Agaricomycetes</taxon>
        <taxon>Cantharellales</taxon>
        <taxon>Ceratobasidiaceae</taxon>
        <taxon>Rhizoctonia</taxon>
    </lineage>
</organism>
<reference evidence="1 2" key="1">
    <citation type="submission" date="2013-12" db="EMBL/GenBank/DDBJ databases">
        <authorList>
            <person name="Cubeta M."/>
            <person name="Pakala S."/>
            <person name="Fedorova N."/>
            <person name="Thomas E."/>
            <person name="Dean R."/>
            <person name="Jabaji S."/>
            <person name="Neate S."/>
            <person name="Toda T."/>
            <person name="Tavantzis S."/>
            <person name="Vilgalys R."/>
            <person name="Bharathan N."/>
            <person name="Pakala S."/>
            <person name="Losada L.S."/>
            <person name="Zafar N."/>
            <person name="Nierman W."/>
        </authorList>
    </citation>
    <scope>NUCLEOTIDE SEQUENCE [LARGE SCALE GENOMIC DNA]</scope>
    <source>
        <strain evidence="1 2">123E</strain>
    </source>
</reference>
<evidence type="ECO:0000313" key="2">
    <source>
        <dbReference type="Proteomes" id="UP000027456"/>
    </source>
</evidence>
<feature type="non-terminal residue" evidence="1">
    <location>
        <position position="652"/>
    </location>
</feature>
<proteinExistence type="predicted"/>
<protein>
    <submittedName>
        <fullName evidence="1">Putative aromatic di-alanine and TPR containing protein</fullName>
    </submittedName>
</protein>
<dbReference type="HOGENOM" id="CLU_001305_2_1_1"/>
<dbReference type="STRING" id="1423351.A0A074RKQ1"/>
<dbReference type="Proteomes" id="UP000027456">
    <property type="component" value="Unassembled WGS sequence"/>
</dbReference>
<name>A0A074RKQ1_9AGAM</name>
<dbReference type="AlphaFoldDB" id="A0A074RKQ1"/>
<gene>
    <name evidence="1" type="ORF">V565_295340</name>
</gene>
<dbReference type="OrthoDB" id="9991317at2759"/>
<dbReference type="Gene3D" id="1.25.40.10">
    <property type="entry name" value="Tetratricopeptide repeat domain"/>
    <property type="match status" value="1"/>
</dbReference>
<evidence type="ECO:0000313" key="1">
    <source>
        <dbReference type="EMBL" id="KEP45263.1"/>
    </source>
</evidence>
<accession>A0A074RKQ1</accession>
<comment type="caution">
    <text evidence="1">The sequence shown here is derived from an EMBL/GenBank/DDBJ whole genome shotgun (WGS) entry which is preliminary data.</text>
</comment>
<dbReference type="SUPFAM" id="SSF81901">
    <property type="entry name" value="HCP-like"/>
    <property type="match status" value="2"/>
</dbReference>
<dbReference type="InterPro" id="IPR011990">
    <property type="entry name" value="TPR-like_helical_dom_sf"/>
</dbReference>
<sequence>MDTSHELSEINKDIKTVNYARSKIPDGHSSMPVLLSYLGRRHLDRFNLLHELDDLEKAIEYRTAELTLTPDNGPGLSEVLFGLALVHGERFKRLGDLHDIEKAIEYSHISIELSTDGDSALPLRLVNHGTALNFRFENLGEMTDLDGAIQYRSRALVLTPEGHPQFPAMLNMLGMAHHARFRHLGELNDIEKAISYETRALSLAPDGHPDLPGVLHNLGAAHDGRFNRLGELCDLEDAIEYEFRAVALTPDGDPDLPMRIMNLGVSHSSRFERLGELSDLKNAIEYKSRALALTPDGHPDLPRILVNLATSHITRFGQLGELSDLEQADTYGSRALALIPDGHPDASNWQYEHAKTHVCYYILTKDPSHSQRSTDLFRSASQSLSGAPRDKYYCAQGWAKVSTLLDPNTCIEAYQTAIDLLPQFIWLGATTRQRYQDLSRTDVLAMQAASVAIHSSDYTLALEWLEHARCVVWNQSLMLRSPVDELQSIHPELGMRLQSVANQLQKADADSRESHTLASGLTTAEEVAQDHRRLAREYNDLLTQIRALPGFGDFLRPMKAAGLVQAARTGPVVVINCHKNSCDALLILPGEDSVGHVPLPNFSAQKAQEARQTLNSSLRCKGIRERGVKVIQEPGHKDDMSSVLASLWHHIV</sequence>
<keyword evidence="2" id="KW-1185">Reference proteome</keyword>